<dbReference type="InterPro" id="IPR003675">
    <property type="entry name" value="Rce1/LyrA-like_dom"/>
</dbReference>
<keyword evidence="1" id="KW-0472">Membrane</keyword>
<feature type="transmembrane region" description="Helical" evidence="1">
    <location>
        <begin position="7"/>
        <end position="27"/>
    </location>
</feature>
<sequence length="258" mass="26733">MSRPLVLHLRAAAVLVGLCLLGSWSTLPLLITAREHAGQSYTVGTPALMAIAALQTILLFGVTAFLGLRAAGAIRLPGAPLVLQAVGGAKASPLGRPLAVAAGLGVAAGVIVVLADLLIFQGKPISFAAPRIDTALGLRLLTGFLYGGINEEVLMRLFLVSGLAYLLVRLFTKDRTPSPWMTWGAIVVAAVIFGIGHLPFTSLLTAITPMIVLRAILLNGIVGILCGRLYVLFGIEAAMAAHAAAHLPLQLAASAFQP</sequence>
<proteinExistence type="predicted"/>
<feature type="transmembrane region" description="Helical" evidence="1">
    <location>
        <begin position="153"/>
        <end position="171"/>
    </location>
</feature>
<protein>
    <submittedName>
        <fullName evidence="3">CPBP family intramembrane metalloprotease</fullName>
        <ecNumber evidence="3">3.4.24.-</ecNumber>
    </submittedName>
</protein>
<dbReference type="Pfam" id="PF02517">
    <property type="entry name" value="Rce1-like"/>
    <property type="match status" value="1"/>
</dbReference>
<feature type="domain" description="CAAX prenyl protease 2/Lysostaphin resistance protein A-like" evidence="2">
    <location>
        <begin position="138"/>
        <end position="245"/>
    </location>
</feature>
<keyword evidence="4" id="KW-1185">Reference proteome</keyword>
<evidence type="ECO:0000259" key="2">
    <source>
        <dbReference type="Pfam" id="PF02517"/>
    </source>
</evidence>
<name>A0ABS7VIG5_9HYPH</name>
<keyword evidence="3" id="KW-0645">Protease</keyword>
<dbReference type="EC" id="3.4.24.-" evidence="3"/>
<feature type="transmembrane region" description="Helical" evidence="1">
    <location>
        <begin position="183"/>
        <end position="205"/>
    </location>
</feature>
<dbReference type="Proteomes" id="UP000704176">
    <property type="component" value="Unassembled WGS sequence"/>
</dbReference>
<accession>A0ABS7VIG5</accession>
<gene>
    <name evidence="3" type="ORF">K9B37_00660</name>
</gene>
<dbReference type="GO" id="GO:0008237">
    <property type="term" value="F:metallopeptidase activity"/>
    <property type="evidence" value="ECO:0007669"/>
    <property type="project" value="UniProtKB-KW"/>
</dbReference>
<evidence type="ECO:0000313" key="3">
    <source>
        <dbReference type="EMBL" id="MBZ6074812.1"/>
    </source>
</evidence>
<keyword evidence="3" id="KW-0378">Hydrolase</keyword>
<dbReference type="EMBL" id="JAIRBM010000001">
    <property type="protein sequence ID" value="MBZ6074812.1"/>
    <property type="molecule type" value="Genomic_DNA"/>
</dbReference>
<evidence type="ECO:0000313" key="4">
    <source>
        <dbReference type="Proteomes" id="UP000704176"/>
    </source>
</evidence>
<keyword evidence="1" id="KW-1133">Transmembrane helix</keyword>
<keyword evidence="3" id="KW-0482">Metalloprotease</keyword>
<keyword evidence="1" id="KW-0812">Transmembrane</keyword>
<dbReference type="RefSeq" id="WP_224310869.1">
    <property type="nucleotide sequence ID" value="NZ_JAIRBM010000001.1"/>
</dbReference>
<feature type="transmembrane region" description="Helical" evidence="1">
    <location>
        <begin position="47"/>
        <end position="68"/>
    </location>
</feature>
<comment type="caution">
    <text evidence="3">The sequence shown here is derived from an EMBL/GenBank/DDBJ whole genome shotgun (WGS) entry which is preliminary data.</text>
</comment>
<feature type="transmembrane region" description="Helical" evidence="1">
    <location>
        <begin position="211"/>
        <end position="231"/>
    </location>
</feature>
<feature type="transmembrane region" description="Helical" evidence="1">
    <location>
        <begin position="98"/>
        <end position="120"/>
    </location>
</feature>
<reference evidence="3 4" key="1">
    <citation type="submission" date="2021-09" db="EMBL/GenBank/DDBJ databases">
        <title>The complete genome sequence of a new microorganism.</title>
        <authorList>
            <person name="Zi Z."/>
        </authorList>
    </citation>
    <scope>NUCLEOTIDE SEQUENCE [LARGE SCALE GENOMIC DNA]</scope>
    <source>
        <strain evidence="3 4">WGZ8</strain>
    </source>
</reference>
<evidence type="ECO:0000256" key="1">
    <source>
        <dbReference type="SAM" id="Phobius"/>
    </source>
</evidence>
<organism evidence="3 4">
    <name type="scientific">Microvirga puerhi</name>
    <dbReference type="NCBI Taxonomy" id="2876078"/>
    <lineage>
        <taxon>Bacteria</taxon>
        <taxon>Pseudomonadati</taxon>
        <taxon>Pseudomonadota</taxon>
        <taxon>Alphaproteobacteria</taxon>
        <taxon>Hyphomicrobiales</taxon>
        <taxon>Methylobacteriaceae</taxon>
        <taxon>Microvirga</taxon>
    </lineage>
</organism>